<evidence type="ECO:0000313" key="4">
    <source>
        <dbReference type="Proteomes" id="UP000654345"/>
    </source>
</evidence>
<dbReference type="SMART" id="SM00867">
    <property type="entry name" value="YceI"/>
    <property type="match status" value="1"/>
</dbReference>
<comment type="similarity">
    <text evidence="1">Belongs to the UPF0312 family.</text>
</comment>
<dbReference type="Gene3D" id="2.40.128.110">
    <property type="entry name" value="Lipid/polyisoprenoid-binding, YceI-like"/>
    <property type="match status" value="1"/>
</dbReference>
<dbReference type="RefSeq" id="WP_201376629.1">
    <property type="nucleotide sequence ID" value="NZ_BNJG01000005.1"/>
</dbReference>
<comment type="caution">
    <text evidence="3">The sequence shown here is derived from an EMBL/GenBank/DDBJ whole genome shotgun (WGS) entry which is preliminary data.</text>
</comment>
<evidence type="ECO:0000313" key="3">
    <source>
        <dbReference type="EMBL" id="GHO60534.1"/>
    </source>
</evidence>
<dbReference type="InterPro" id="IPR007372">
    <property type="entry name" value="Lipid/polyisoprenoid-bd_YceI"/>
</dbReference>
<dbReference type="Proteomes" id="UP000654345">
    <property type="component" value="Unassembled WGS sequence"/>
</dbReference>
<proteinExistence type="inferred from homology"/>
<evidence type="ECO:0000259" key="2">
    <source>
        <dbReference type="SMART" id="SM00867"/>
    </source>
</evidence>
<dbReference type="PANTHER" id="PTHR34406:SF1">
    <property type="entry name" value="PROTEIN YCEI"/>
    <property type="match status" value="1"/>
</dbReference>
<reference evidence="3 4" key="1">
    <citation type="journal article" date="2021" name="Int. J. Syst. Evol. Microbiol.">
        <title>Reticulibacter mediterranei gen. nov., sp. nov., within the new family Reticulibacteraceae fam. nov., and Ktedonospora formicarum gen. nov., sp. nov., Ktedonobacter robiniae sp. nov., Dictyobacter formicarum sp. nov. and Dictyobacter arantiisoli sp. nov., belonging to the class Ktedonobacteria.</title>
        <authorList>
            <person name="Yabe S."/>
            <person name="Zheng Y."/>
            <person name="Wang C.M."/>
            <person name="Sakai Y."/>
            <person name="Abe K."/>
            <person name="Yokota A."/>
            <person name="Donadio S."/>
            <person name="Cavaletti L."/>
            <person name="Monciardini P."/>
        </authorList>
    </citation>
    <scope>NUCLEOTIDE SEQUENCE [LARGE SCALE GENOMIC DNA]</scope>
    <source>
        <strain evidence="3 4">SOSP1-30</strain>
    </source>
</reference>
<accession>A0ABQ3V6N1</accession>
<dbReference type="Pfam" id="PF04264">
    <property type="entry name" value="YceI"/>
    <property type="match status" value="1"/>
</dbReference>
<dbReference type="InterPro" id="IPR036761">
    <property type="entry name" value="TTHA0802/YceI-like_sf"/>
</dbReference>
<dbReference type="PANTHER" id="PTHR34406">
    <property type="entry name" value="PROTEIN YCEI"/>
    <property type="match status" value="1"/>
</dbReference>
<name>A0ABQ3V6N1_9CHLR</name>
<dbReference type="EMBL" id="BNJG01000005">
    <property type="protein sequence ID" value="GHO60534.1"/>
    <property type="molecule type" value="Genomic_DNA"/>
</dbReference>
<gene>
    <name evidence="3" type="ORF">KSB_90090</name>
</gene>
<feature type="domain" description="Lipid/polyisoprenoid-binding YceI-like" evidence="2">
    <location>
        <begin position="2"/>
        <end position="170"/>
    </location>
</feature>
<evidence type="ECO:0000256" key="1">
    <source>
        <dbReference type="ARBA" id="ARBA00008812"/>
    </source>
</evidence>
<keyword evidence="4" id="KW-1185">Reference proteome</keyword>
<sequence length="181" mass="19783">MSWEIDSVHSTVSFAVRHMMVSTVRGHFNVLRGHLHIDEDKPANSWVEAEVDATSIDTHNDQRDAHLRSAGFFNTEIYPLITFKSTLVEHQDGPNYKITGDLTMHGVTKSITFEAEYSGQSLMGGVQRAGLTAKTKINRKEFGMSLGAVAEAGQVAVSEMVAIEIDLEVVQQPAAEVAAAQ</sequence>
<organism evidence="3 4">
    <name type="scientific">Ktedonobacter robiniae</name>
    <dbReference type="NCBI Taxonomy" id="2778365"/>
    <lineage>
        <taxon>Bacteria</taxon>
        <taxon>Bacillati</taxon>
        <taxon>Chloroflexota</taxon>
        <taxon>Ktedonobacteria</taxon>
        <taxon>Ktedonobacterales</taxon>
        <taxon>Ktedonobacteraceae</taxon>
        <taxon>Ktedonobacter</taxon>
    </lineage>
</organism>
<protein>
    <submittedName>
        <fullName evidence="3">Polyisoprenoid-binding protein</fullName>
    </submittedName>
</protein>
<dbReference type="SUPFAM" id="SSF101874">
    <property type="entry name" value="YceI-like"/>
    <property type="match status" value="1"/>
</dbReference>